<gene>
    <name evidence="7" type="ORF">BAU18_000109</name>
</gene>
<evidence type="ECO:0000256" key="3">
    <source>
        <dbReference type="ARBA" id="ARBA00022729"/>
    </source>
</evidence>
<name>A0ABV0EXP0_9ENTE</name>
<dbReference type="InterPro" id="IPR006128">
    <property type="entry name" value="Lipoprotein_PsaA-like"/>
</dbReference>
<proteinExistence type="inferred from homology"/>
<dbReference type="InterPro" id="IPR050492">
    <property type="entry name" value="Bact_metal-bind_prot9"/>
</dbReference>
<dbReference type="Proteomes" id="UP001429357">
    <property type="component" value="Unassembled WGS sequence"/>
</dbReference>
<evidence type="ECO:0000256" key="2">
    <source>
        <dbReference type="ARBA" id="ARBA00022448"/>
    </source>
</evidence>
<dbReference type="RefSeq" id="WP_161869761.1">
    <property type="nucleotide sequence ID" value="NZ_MAEI02000001.1"/>
</dbReference>
<dbReference type="EMBL" id="MAEI02000001">
    <property type="protein sequence ID" value="MEO1780570.1"/>
    <property type="molecule type" value="Genomic_DNA"/>
</dbReference>
<keyword evidence="8" id="KW-1185">Reference proteome</keyword>
<evidence type="ECO:0000256" key="6">
    <source>
        <dbReference type="SAM" id="SignalP"/>
    </source>
</evidence>
<dbReference type="PRINTS" id="PR00690">
    <property type="entry name" value="ADHESNFAMILY"/>
</dbReference>
<dbReference type="PANTHER" id="PTHR42953:SF3">
    <property type="entry name" value="HIGH-AFFINITY ZINC UPTAKE SYSTEM PROTEIN ZNUA"/>
    <property type="match status" value="1"/>
</dbReference>
<organism evidence="7 8">
    <name type="scientific">Enterococcus diestrammenae</name>
    <dbReference type="NCBI Taxonomy" id="1155073"/>
    <lineage>
        <taxon>Bacteria</taxon>
        <taxon>Bacillati</taxon>
        <taxon>Bacillota</taxon>
        <taxon>Bacilli</taxon>
        <taxon>Lactobacillales</taxon>
        <taxon>Enterococcaceae</taxon>
        <taxon>Enterococcus</taxon>
    </lineage>
</organism>
<dbReference type="CDD" id="cd01017">
    <property type="entry name" value="AdcA"/>
    <property type="match status" value="1"/>
</dbReference>
<feature type="signal peptide" evidence="6">
    <location>
        <begin position="1"/>
        <end position="18"/>
    </location>
</feature>
<keyword evidence="3 6" id="KW-0732">Signal</keyword>
<protein>
    <submittedName>
        <fullName evidence="7">Zinc transport system substrate-binding protein</fullName>
    </submittedName>
</protein>
<dbReference type="Pfam" id="PF01297">
    <property type="entry name" value="ZnuA"/>
    <property type="match status" value="1"/>
</dbReference>
<evidence type="ECO:0000313" key="8">
    <source>
        <dbReference type="Proteomes" id="UP001429357"/>
    </source>
</evidence>
<dbReference type="Gene3D" id="3.40.50.1980">
    <property type="entry name" value="Nitrogenase molybdenum iron protein domain"/>
    <property type="match status" value="2"/>
</dbReference>
<keyword evidence="5" id="KW-0175">Coiled coil</keyword>
<dbReference type="PANTHER" id="PTHR42953">
    <property type="entry name" value="HIGH-AFFINITY ZINC UPTAKE SYSTEM PROTEIN ZNUA-RELATED"/>
    <property type="match status" value="1"/>
</dbReference>
<reference evidence="7" key="2">
    <citation type="submission" date="2024-02" db="EMBL/GenBank/DDBJ databases">
        <title>The Genome Sequence of Enterococcus diestrammenae JM9A.</title>
        <authorList>
            <person name="Earl A."/>
            <person name="Manson A."/>
            <person name="Gilmore M."/>
            <person name="Sanders J."/>
            <person name="Shea T."/>
            <person name="Howe W."/>
            <person name="Livny J."/>
            <person name="Cuomo C."/>
            <person name="Neafsey D."/>
            <person name="Birren B."/>
        </authorList>
    </citation>
    <scope>NUCLEOTIDE SEQUENCE</scope>
    <source>
        <strain evidence="7">JM9A</strain>
    </source>
</reference>
<accession>A0ABV0EXP0</accession>
<comment type="similarity">
    <text evidence="1 4">Belongs to the bacterial solute-binding protein 9 family.</text>
</comment>
<dbReference type="SUPFAM" id="SSF53807">
    <property type="entry name" value="Helical backbone' metal receptor"/>
    <property type="match status" value="1"/>
</dbReference>
<feature type="chain" id="PRO_5045492341" evidence="6">
    <location>
        <begin position="19"/>
        <end position="319"/>
    </location>
</feature>
<sequence>MKKFFLTAGIVASGLLLAACGNENGAGDTSQDSGKIQAVATFYPMYEFTKEVLGDTGEVSLLVTAGTEPHDYEPSAKDMAEISDADVFVYNSEAFETWVENLTDNLNEDKILVVEAADEIELLTTAEEDHDHEAEAETGEDGHDHAGVDPHVWTDPLMAVKEVQEIAQELGEKYPDQKATFEKNAQNYIAKLEKLDADYQAAFKNAKNKTFLVQHAAFGYLAHQYGLTQESIAGLSPDQEPTPARLAELKHFVEEHDVSVIYFEENANSKVAETLSTETGVELAVLNPLESLTNDQIKAGETYLSVMEDNLAALQKSIK</sequence>
<evidence type="ECO:0000256" key="4">
    <source>
        <dbReference type="RuleBase" id="RU003512"/>
    </source>
</evidence>
<dbReference type="InterPro" id="IPR006127">
    <property type="entry name" value="ZnuA-like"/>
</dbReference>
<evidence type="ECO:0000313" key="7">
    <source>
        <dbReference type="EMBL" id="MEO1780570.1"/>
    </source>
</evidence>
<reference evidence="7" key="1">
    <citation type="submission" date="2016-06" db="EMBL/GenBank/DDBJ databases">
        <authorList>
            <person name="Van Tyne D."/>
        </authorList>
    </citation>
    <scope>NUCLEOTIDE SEQUENCE</scope>
    <source>
        <strain evidence="7">JM9A</strain>
    </source>
</reference>
<dbReference type="PROSITE" id="PS51257">
    <property type="entry name" value="PROKAR_LIPOPROTEIN"/>
    <property type="match status" value="1"/>
</dbReference>
<keyword evidence="2 4" id="KW-0813">Transport</keyword>
<feature type="coiled-coil region" evidence="5">
    <location>
        <begin position="178"/>
        <end position="209"/>
    </location>
</feature>
<evidence type="ECO:0000256" key="5">
    <source>
        <dbReference type="SAM" id="Coils"/>
    </source>
</evidence>
<dbReference type="InterPro" id="IPR006129">
    <property type="entry name" value="AdhesinB"/>
</dbReference>
<evidence type="ECO:0000256" key="1">
    <source>
        <dbReference type="ARBA" id="ARBA00011028"/>
    </source>
</evidence>
<comment type="caution">
    <text evidence="7">The sequence shown here is derived from an EMBL/GenBank/DDBJ whole genome shotgun (WGS) entry which is preliminary data.</text>
</comment>
<dbReference type="PRINTS" id="PR00691">
    <property type="entry name" value="ADHESINB"/>
</dbReference>